<evidence type="ECO:0000313" key="1">
    <source>
        <dbReference type="EMBL" id="GAH51842.1"/>
    </source>
</evidence>
<evidence type="ECO:0008006" key="2">
    <source>
        <dbReference type="Google" id="ProtNLM"/>
    </source>
</evidence>
<name>X1G3K6_9ZZZZ</name>
<proteinExistence type="predicted"/>
<dbReference type="EMBL" id="BARU01018045">
    <property type="protein sequence ID" value="GAH51842.1"/>
    <property type="molecule type" value="Genomic_DNA"/>
</dbReference>
<protein>
    <recommendedName>
        <fullName evidence="2">Restriction endonuclease type IV Mrr domain-containing protein</fullName>
    </recommendedName>
</protein>
<reference evidence="1" key="1">
    <citation type="journal article" date="2014" name="Front. Microbiol.">
        <title>High frequency of phylogenetically diverse reductive dehalogenase-homologous genes in deep subseafloor sedimentary metagenomes.</title>
        <authorList>
            <person name="Kawai M."/>
            <person name="Futagami T."/>
            <person name="Toyoda A."/>
            <person name="Takaki Y."/>
            <person name="Nishi S."/>
            <person name="Hori S."/>
            <person name="Arai W."/>
            <person name="Tsubouchi T."/>
            <person name="Morono Y."/>
            <person name="Uchiyama I."/>
            <person name="Ito T."/>
            <person name="Fujiyama A."/>
            <person name="Inagaki F."/>
            <person name="Takami H."/>
        </authorList>
    </citation>
    <scope>NUCLEOTIDE SEQUENCE</scope>
    <source>
        <strain evidence="1">Expedition CK06-06</strain>
    </source>
</reference>
<organism evidence="1">
    <name type="scientific">marine sediment metagenome</name>
    <dbReference type="NCBI Taxonomy" id="412755"/>
    <lineage>
        <taxon>unclassified sequences</taxon>
        <taxon>metagenomes</taxon>
        <taxon>ecological metagenomes</taxon>
    </lineage>
</organism>
<sequence length="97" mass="11150">MIAGKMETKVWVFLHRYGKVDQLCDEIDVIKPFIVSDKTQKYAVFIFDWKKKVGTNTIIKTEERLGDLQCDGAIIIANRFSSTASEMVEHINKHCTL</sequence>
<comment type="caution">
    <text evidence="1">The sequence shown here is derived from an EMBL/GenBank/DDBJ whole genome shotgun (WGS) entry which is preliminary data.</text>
</comment>
<accession>X1G3K6</accession>
<dbReference type="AlphaFoldDB" id="X1G3K6"/>
<gene>
    <name evidence="1" type="ORF">S03H2_29865</name>
</gene>